<feature type="chain" id="PRO_5041211968" description="Secreted protein" evidence="1">
    <location>
        <begin position="18"/>
        <end position="109"/>
    </location>
</feature>
<gene>
    <name evidence="2" type="ORF">Zmor_009039</name>
</gene>
<protein>
    <recommendedName>
        <fullName evidence="4">Secreted protein</fullName>
    </recommendedName>
</protein>
<keyword evidence="1" id="KW-0732">Signal</keyword>
<evidence type="ECO:0000313" key="2">
    <source>
        <dbReference type="EMBL" id="KAJ3616765.1"/>
    </source>
</evidence>
<evidence type="ECO:0008006" key="4">
    <source>
        <dbReference type="Google" id="ProtNLM"/>
    </source>
</evidence>
<organism evidence="2 3">
    <name type="scientific">Zophobas morio</name>
    <dbReference type="NCBI Taxonomy" id="2755281"/>
    <lineage>
        <taxon>Eukaryota</taxon>
        <taxon>Metazoa</taxon>
        <taxon>Ecdysozoa</taxon>
        <taxon>Arthropoda</taxon>
        <taxon>Hexapoda</taxon>
        <taxon>Insecta</taxon>
        <taxon>Pterygota</taxon>
        <taxon>Neoptera</taxon>
        <taxon>Endopterygota</taxon>
        <taxon>Coleoptera</taxon>
        <taxon>Polyphaga</taxon>
        <taxon>Cucujiformia</taxon>
        <taxon>Tenebrionidae</taxon>
        <taxon>Zophobas</taxon>
    </lineage>
</organism>
<dbReference type="Proteomes" id="UP001168821">
    <property type="component" value="Unassembled WGS sequence"/>
</dbReference>
<reference evidence="2" key="1">
    <citation type="journal article" date="2023" name="G3 (Bethesda)">
        <title>Whole genome assemblies of Zophobas morio and Tenebrio molitor.</title>
        <authorList>
            <person name="Kaur S."/>
            <person name="Stinson S.A."/>
            <person name="diCenzo G.C."/>
        </authorList>
    </citation>
    <scope>NUCLEOTIDE SEQUENCE</scope>
    <source>
        <strain evidence="2">QUZm001</strain>
    </source>
</reference>
<feature type="signal peptide" evidence="1">
    <location>
        <begin position="1"/>
        <end position="17"/>
    </location>
</feature>
<name>A0AA38HI57_9CUCU</name>
<evidence type="ECO:0000256" key="1">
    <source>
        <dbReference type="SAM" id="SignalP"/>
    </source>
</evidence>
<evidence type="ECO:0000313" key="3">
    <source>
        <dbReference type="Proteomes" id="UP001168821"/>
    </source>
</evidence>
<comment type="caution">
    <text evidence="2">The sequence shown here is derived from an EMBL/GenBank/DDBJ whole genome shotgun (WGS) entry which is preliminary data.</text>
</comment>
<dbReference type="EMBL" id="JALNTZ010002897">
    <property type="protein sequence ID" value="KAJ3616765.1"/>
    <property type="molecule type" value="Genomic_DNA"/>
</dbReference>
<dbReference type="AlphaFoldDB" id="A0AA38HI57"/>
<proteinExistence type="predicted"/>
<sequence>MAAFKLFTLYFLPLANSRCTINDACKFVVRFDRSLPTRLLPGPMNTSNGLFASSETKQAATSYDGRAGLFATMPYIKFRFILWATFFDAVLATYDRLSTPIGYYQIRST</sequence>
<accession>A0AA38HI57</accession>
<keyword evidence="3" id="KW-1185">Reference proteome</keyword>